<dbReference type="Proteomes" id="UP000651668">
    <property type="component" value="Unassembled WGS sequence"/>
</dbReference>
<sequence>MTEIFYKNNTGELHKLLMHNVNASEFISKLNNTSIEVLCAIEDGSIVCASPEFKAIEDNISMIFIDLVSQPNA</sequence>
<accession>A0A916TXM3</accession>
<reference evidence="1" key="2">
    <citation type="submission" date="2020-09" db="EMBL/GenBank/DDBJ databases">
        <authorList>
            <person name="Sun Q."/>
            <person name="Zhou Y."/>
        </authorList>
    </citation>
    <scope>NUCLEOTIDE SEQUENCE</scope>
    <source>
        <strain evidence="1">CGMCC 1.15343</strain>
    </source>
</reference>
<dbReference type="EMBL" id="BMIL01000001">
    <property type="protein sequence ID" value="GGC51248.1"/>
    <property type="molecule type" value="Genomic_DNA"/>
</dbReference>
<reference evidence="1" key="1">
    <citation type="journal article" date="2014" name="Int. J. Syst. Evol. Microbiol.">
        <title>Complete genome sequence of Corynebacterium casei LMG S-19264T (=DSM 44701T), isolated from a smear-ripened cheese.</title>
        <authorList>
            <consortium name="US DOE Joint Genome Institute (JGI-PGF)"/>
            <person name="Walter F."/>
            <person name="Albersmeier A."/>
            <person name="Kalinowski J."/>
            <person name="Ruckert C."/>
        </authorList>
    </citation>
    <scope>NUCLEOTIDE SEQUENCE</scope>
    <source>
        <strain evidence="1">CGMCC 1.15343</strain>
    </source>
</reference>
<name>A0A916TXM3_9SPHI</name>
<dbReference type="RefSeq" id="WP_188624838.1">
    <property type="nucleotide sequence ID" value="NZ_BMIL01000001.1"/>
</dbReference>
<comment type="caution">
    <text evidence="1">The sequence shown here is derived from an EMBL/GenBank/DDBJ whole genome shotgun (WGS) entry which is preliminary data.</text>
</comment>
<organism evidence="1 2">
    <name type="scientific">Pedobacter quisquiliarum</name>
    <dbReference type="NCBI Taxonomy" id="1834438"/>
    <lineage>
        <taxon>Bacteria</taxon>
        <taxon>Pseudomonadati</taxon>
        <taxon>Bacteroidota</taxon>
        <taxon>Sphingobacteriia</taxon>
        <taxon>Sphingobacteriales</taxon>
        <taxon>Sphingobacteriaceae</taxon>
        <taxon>Pedobacter</taxon>
    </lineage>
</organism>
<evidence type="ECO:0000313" key="1">
    <source>
        <dbReference type="EMBL" id="GGC51248.1"/>
    </source>
</evidence>
<dbReference type="AlphaFoldDB" id="A0A916TXM3"/>
<evidence type="ECO:0000313" key="2">
    <source>
        <dbReference type="Proteomes" id="UP000651668"/>
    </source>
</evidence>
<gene>
    <name evidence="1" type="ORF">GCM10011387_00780</name>
</gene>
<keyword evidence="2" id="KW-1185">Reference proteome</keyword>
<proteinExistence type="predicted"/>
<protein>
    <submittedName>
        <fullName evidence="1">Uncharacterized protein</fullName>
    </submittedName>
</protein>